<keyword evidence="4 9" id="KW-0106">Calcium</keyword>
<dbReference type="GO" id="GO:0007156">
    <property type="term" value="P:homophilic cell adhesion via plasma membrane adhesion molecules"/>
    <property type="evidence" value="ECO:0007669"/>
    <property type="project" value="InterPro"/>
</dbReference>
<evidence type="ECO:0000256" key="2">
    <source>
        <dbReference type="ARBA" id="ARBA00022692"/>
    </source>
</evidence>
<feature type="domain" description="Cadherin" evidence="10">
    <location>
        <begin position="9"/>
        <end position="139"/>
    </location>
</feature>
<protein>
    <recommendedName>
        <fullName evidence="10">Cadherin domain-containing protein</fullName>
    </recommendedName>
</protein>
<dbReference type="InterPro" id="IPR020894">
    <property type="entry name" value="Cadherin_CS"/>
</dbReference>
<evidence type="ECO:0000256" key="3">
    <source>
        <dbReference type="ARBA" id="ARBA00022737"/>
    </source>
</evidence>
<dbReference type="PROSITE" id="PS50268">
    <property type="entry name" value="CADHERIN_2"/>
    <property type="match status" value="1"/>
</dbReference>
<keyword evidence="3" id="KW-0677">Repeat</keyword>
<keyword evidence="7" id="KW-0472">Membrane</keyword>
<dbReference type="InterPro" id="IPR050174">
    <property type="entry name" value="Protocadherin/Cadherin-CA"/>
</dbReference>
<evidence type="ECO:0000256" key="1">
    <source>
        <dbReference type="ARBA" id="ARBA00004167"/>
    </source>
</evidence>
<dbReference type="GO" id="GO:0005886">
    <property type="term" value="C:plasma membrane"/>
    <property type="evidence" value="ECO:0007669"/>
    <property type="project" value="InterPro"/>
</dbReference>
<reference evidence="11 12" key="1">
    <citation type="submission" date="2019-08" db="EMBL/GenBank/DDBJ databases">
        <title>A chromosome-level genome assembly, high-density linkage maps, and genome scans reveal the genomic architecture of hybrid incompatibilities underlying speciation via character displacement in darters (Percidae: Etheostominae).</title>
        <authorList>
            <person name="Moran R.L."/>
            <person name="Catchen J.M."/>
            <person name="Fuller R.C."/>
        </authorList>
    </citation>
    <scope>NUCLEOTIDE SEQUENCE [LARGE SCALE GENOMIC DNA]</scope>
    <source>
        <strain evidence="11">EspeVRDwgs_2016</strain>
        <tissue evidence="11">Muscle</tissue>
    </source>
</reference>
<organism evidence="11 12">
    <name type="scientific">Etheostoma spectabile</name>
    <name type="common">orangethroat darter</name>
    <dbReference type="NCBI Taxonomy" id="54343"/>
    <lineage>
        <taxon>Eukaryota</taxon>
        <taxon>Metazoa</taxon>
        <taxon>Chordata</taxon>
        <taxon>Craniata</taxon>
        <taxon>Vertebrata</taxon>
        <taxon>Euteleostomi</taxon>
        <taxon>Actinopterygii</taxon>
        <taxon>Neopterygii</taxon>
        <taxon>Teleostei</taxon>
        <taxon>Neoteleostei</taxon>
        <taxon>Acanthomorphata</taxon>
        <taxon>Eupercaria</taxon>
        <taxon>Perciformes</taxon>
        <taxon>Percoidei</taxon>
        <taxon>Percidae</taxon>
        <taxon>Etheostomatinae</taxon>
        <taxon>Etheostoma</taxon>
    </lineage>
</organism>
<dbReference type="GO" id="GO:0005509">
    <property type="term" value="F:calcium ion binding"/>
    <property type="evidence" value="ECO:0007669"/>
    <property type="project" value="UniProtKB-UniRule"/>
</dbReference>
<dbReference type="PRINTS" id="PR00205">
    <property type="entry name" value="CADHERIN"/>
</dbReference>
<dbReference type="AlphaFoldDB" id="A0A5J5DB42"/>
<evidence type="ECO:0000256" key="8">
    <source>
        <dbReference type="ARBA" id="ARBA00023180"/>
    </source>
</evidence>
<evidence type="ECO:0000313" key="12">
    <source>
        <dbReference type="Proteomes" id="UP000327493"/>
    </source>
</evidence>
<gene>
    <name evidence="11" type="ORF">FQN60_010276</name>
</gene>
<accession>A0A5J5DB42</accession>
<keyword evidence="2" id="KW-0812">Transmembrane</keyword>
<name>A0A5J5DB42_9PERO</name>
<keyword evidence="8" id="KW-0325">Glycoprotein</keyword>
<proteinExistence type="predicted"/>
<keyword evidence="12" id="KW-1185">Reference proteome</keyword>
<evidence type="ECO:0000256" key="6">
    <source>
        <dbReference type="ARBA" id="ARBA00022989"/>
    </source>
</evidence>
<keyword evidence="5" id="KW-0130">Cell adhesion</keyword>
<dbReference type="CDD" id="cd11304">
    <property type="entry name" value="Cadherin_repeat"/>
    <property type="match status" value="1"/>
</dbReference>
<evidence type="ECO:0000256" key="5">
    <source>
        <dbReference type="ARBA" id="ARBA00022889"/>
    </source>
</evidence>
<feature type="non-terminal residue" evidence="11">
    <location>
        <position position="1"/>
    </location>
</feature>
<dbReference type="GO" id="GO:0009653">
    <property type="term" value="P:anatomical structure morphogenesis"/>
    <property type="evidence" value="ECO:0007669"/>
    <property type="project" value="UniProtKB-ARBA"/>
</dbReference>
<dbReference type="FunFam" id="2.60.40.60:FF:000002">
    <property type="entry name" value="Protocadherin alpha 2"/>
    <property type="match status" value="1"/>
</dbReference>
<sequence length="182" mass="19994">INDNSPQFKEESINLEIRESAARGARFVIEEAHDADELDREKQQEINLLLTALDGGSPQRSDEGVNGDVTYEFGHVTEDVKKIFNIDRKVGEIRVVGAVDYETTTSFEIRVKAKDGLGLSSYSKAIIHITDVNDNAPAVNLKSLTNPIPEDTLPGTESNPLIRDFLPLVSTAERSGHSGTFL</sequence>
<dbReference type="SUPFAM" id="SSF49313">
    <property type="entry name" value="Cadherin-like"/>
    <property type="match status" value="2"/>
</dbReference>
<dbReference type="Gene3D" id="2.60.40.60">
    <property type="entry name" value="Cadherins"/>
    <property type="match status" value="2"/>
</dbReference>
<dbReference type="SMART" id="SM00112">
    <property type="entry name" value="CA"/>
    <property type="match status" value="1"/>
</dbReference>
<dbReference type="InterPro" id="IPR015919">
    <property type="entry name" value="Cadherin-like_sf"/>
</dbReference>
<evidence type="ECO:0000256" key="7">
    <source>
        <dbReference type="ARBA" id="ARBA00023136"/>
    </source>
</evidence>
<dbReference type="PANTHER" id="PTHR24028">
    <property type="entry name" value="CADHERIN-87A"/>
    <property type="match status" value="1"/>
</dbReference>
<evidence type="ECO:0000256" key="4">
    <source>
        <dbReference type="ARBA" id="ARBA00022837"/>
    </source>
</evidence>
<dbReference type="Pfam" id="PF00028">
    <property type="entry name" value="Cadherin"/>
    <property type="match status" value="1"/>
</dbReference>
<evidence type="ECO:0000313" key="11">
    <source>
        <dbReference type="EMBL" id="KAA8588931.1"/>
    </source>
</evidence>
<dbReference type="EMBL" id="VOFY01000010">
    <property type="protein sequence ID" value="KAA8588931.1"/>
    <property type="molecule type" value="Genomic_DNA"/>
</dbReference>
<dbReference type="Proteomes" id="UP000327493">
    <property type="component" value="Chromosome 10"/>
</dbReference>
<comment type="caution">
    <text evidence="11">The sequence shown here is derived from an EMBL/GenBank/DDBJ whole genome shotgun (WGS) entry which is preliminary data.</text>
</comment>
<comment type="subcellular location">
    <subcellularLocation>
        <location evidence="1">Membrane</location>
        <topology evidence="1">Single-pass membrane protein</topology>
    </subcellularLocation>
</comment>
<evidence type="ECO:0000256" key="9">
    <source>
        <dbReference type="PROSITE-ProRule" id="PRU00043"/>
    </source>
</evidence>
<dbReference type="PROSITE" id="PS00232">
    <property type="entry name" value="CADHERIN_1"/>
    <property type="match status" value="1"/>
</dbReference>
<keyword evidence="6" id="KW-1133">Transmembrane helix</keyword>
<dbReference type="InterPro" id="IPR002126">
    <property type="entry name" value="Cadherin-like_dom"/>
</dbReference>
<feature type="non-terminal residue" evidence="11">
    <location>
        <position position="182"/>
    </location>
</feature>
<dbReference type="PANTHER" id="PTHR24028:SF114">
    <property type="entry name" value="PCDH2G3 PROTEIN-RELATED"/>
    <property type="match status" value="1"/>
</dbReference>
<evidence type="ECO:0000259" key="10">
    <source>
        <dbReference type="PROSITE" id="PS50268"/>
    </source>
</evidence>